<dbReference type="EMBL" id="CP090164">
    <property type="protein sequence ID" value="UJO14614.1"/>
    <property type="molecule type" value="Genomic_DNA"/>
</dbReference>
<dbReference type="GeneID" id="71982251"/>
<dbReference type="KEGG" id="ffu:CLAFUR5_02373"/>
<feature type="region of interest" description="Disordered" evidence="1">
    <location>
        <begin position="109"/>
        <end position="290"/>
    </location>
</feature>
<keyword evidence="3" id="KW-1185">Reference proteome</keyword>
<evidence type="ECO:0000313" key="3">
    <source>
        <dbReference type="Proteomes" id="UP000756132"/>
    </source>
</evidence>
<reference evidence="2" key="1">
    <citation type="submission" date="2021-12" db="EMBL/GenBank/DDBJ databases">
        <authorList>
            <person name="Zaccaron A."/>
            <person name="Stergiopoulos I."/>
        </authorList>
    </citation>
    <scope>NUCLEOTIDE SEQUENCE</scope>
    <source>
        <strain evidence="2">Race5_Kim</strain>
    </source>
</reference>
<feature type="compositionally biased region" description="Polar residues" evidence="1">
    <location>
        <begin position="202"/>
        <end position="224"/>
    </location>
</feature>
<dbReference type="RefSeq" id="XP_047758980.1">
    <property type="nucleotide sequence ID" value="XM_047901521.1"/>
</dbReference>
<protein>
    <submittedName>
        <fullName evidence="2">Uncharacterized protein</fullName>
    </submittedName>
</protein>
<evidence type="ECO:0000256" key="1">
    <source>
        <dbReference type="SAM" id="MobiDB-lite"/>
    </source>
</evidence>
<sequence length="430" mass="47491">MNSSVASVVRGEFLFRDLLLVDVGGELKRHPRASEGEIKRYLEDKESKDQVAHWYEAQLVHYGLQRSKDKNTAKVRLQQALNQKKLKAAPPHLVDMEASMKREYAAAVRKAKTPSKPLPAAGKGTKRARDEEELPVARSKKTKVSVQIGDVNIDIEHSTSSKKPVSRAKATPTSRRPKQDTKNAASARAPPTTPTPYKMANSGATLNYDSLQDVPSSSNTSLPTATPRVRPKQTARKSVIGFGGPPSSQQSTIKPDPYDQASHFPSSPAPTTSTSIKPEPTHHATSSPPQINITGVYNILTPHPHLSTLSSKASRLFLAVDNSTNKIWGSFELGWYGGTIKIDQIATNRAVCFGWRARDHEKPGNMRFGKECVGEMEFFGDQEVRGVFHNLLPEAVHFEGKRRAGPLWSGKSVYAYEKEWEGFPKEAYGR</sequence>
<feature type="compositionally biased region" description="Low complexity" evidence="1">
    <location>
        <begin position="265"/>
        <end position="275"/>
    </location>
</feature>
<organism evidence="2 3">
    <name type="scientific">Passalora fulva</name>
    <name type="common">Tomato leaf mold</name>
    <name type="synonym">Cladosporium fulvum</name>
    <dbReference type="NCBI Taxonomy" id="5499"/>
    <lineage>
        <taxon>Eukaryota</taxon>
        <taxon>Fungi</taxon>
        <taxon>Dikarya</taxon>
        <taxon>Ascomycota</taxon>
        <taxon>Pezizomycotina</taxon>
        <taxon>Dothideomycetes</taxon>
        <taxon>Dothideomycetidae</taxon>
        <taxon>Mycosphaerellales</taxon>
        <taxon>Mycosphaerellaceae</taxon>
        <taxon>Fulvia</taxon>
    </lineage>
</organism>
<gene>
    <name evidence="2" type="ORF">CLAFUR5_02373</name>
</gene>
<proteinExistence type="predicted"/>
<accession>A0A9Q8LC14</accession>
<dbReference type="AlphaFoldDB" id="A0A9Q8LC14"/>
<name>A0A9Q8LC14_PASFU</name>
<dbReference type="Proteomes" id="UP000756132">
    <property type="component" value="Chromosome 2"/>
</dbReference>
<dbReference type="OrthoDB" id="4121058at2759"/>
<evidence type="ECO:0000313" key="2">
    <source>
        <dbReference type="EMBL" id="UJO14614.1"/>
    </source>
</evidence>
<reference evidence="2" key="2">
    <citation type="journal article" date="2022" name="Microb. Genom.">
        <title>A chromosome-scale genome assembly of the tomato pathogen Cladosporium fulvum reveals a compartmentalized genome architecture and the presence of a dispensable chromosome.</title>
        <authorList>
            <person name="Zaccaron A.Z."/>
            <person name="Chen L.H."/>
            <person name="Samaras A."/>
            <person name="Stergiopoulos I."/>
        </authorList>
    </citation>
    <scope>NUCLEOTIDE SEQUENCE</scope>
    <source>
        <strain evidence="2">Race5_Kim</strain>
    </source>
</reference>